<reference evidence="3" key="1">
    <citation type="submission" date="2025-08" db="UniProtKB">
        <authorList>
            <consortium name="Ensembl"/>
        </authorList>
    </citation>
    <scope>IDENTIFICATION</scope>
</reference>
<dbReference type="AlphaFoldDB" id="A0A3B5LSS3"/>
<dbReference type="PANTHER" id="PTHR47080:SF2">
    <property type="entry name" value="GLUTAMINE-RICH PROTEIN 2"/>
    <property type="match status" value="1"/>
</dbReference>
<feature type="domain" description="DUF4795" evidence="2">
    <location>
        <begin position="99"/>
        <end position="296"/>
    </location>
</feature>
<dbReference type="PANTHER" id="PTHR47080">
    <property type="entry name" value="CHROMOSOME 16 OPEN READING FRAME 96"/>
    <property type="match status" value="1"/>
</dbReference>
<evidence type="ECO:0000259" key="2">
    <source>
        <dbReference type="Pfam" id="PF16043"/>
    </source>
</evidence>
<dbReference type="Proteomes" id="UP000261380">
    <property type="component" value="Unplaced"/>
</dbReference>
<dbReference type="GeneTree" id="ENSGT00940000167057"/>
<dbReference type="Pfam" id="PF16043">
    <property type="entry name" value="DUF4795"/>
    <property type="match status" value="1"/>
</dbReference>
<feature type="coiled-coil region" evidence="1">
    <location>
        <begin position="101"/>
        <end position="149"/>
    </location>
</feature>
<dbReference type="STRING" id="32473.ENSXCOP00000015058"/>
<evidence type="ECO:0000313" key="3">
    <source>
        <dbReference type="Ensembl" id="ENSXCOP00000015058.1"/>
    </source>
</evidence>
<reference evidence="3" key="2">
    <citation type="submission" date="2025-09" db="UniProtKB">
        <authorList>
            <consortium name="Ensembl"/>
        </authorList>
    </citation>
    <scope>IDENTIFICATION</scope>
</reference>
<organism evidence="3 4">
    <name type="scientific">Xiphophorus couchianus</name>
    <name type="common">Monterrey platyfish</name>
    <dbReference type="NCBI Taxonomy" id="32473"/>
    <lineage>
        <taxon>Eukaryota</taxon>
        <taxon>Metazoa</taxon>
        <taxon>Chordata</taxon>
        <taxon>Craniata</taxon>
        <taxon>Vertebrata</taxon>
        <taxon>Euteleostomi</taxon>
        <taxon>Actinopterygii</taxon>
        <taxon>Neopterygii</taxon>
        <taxon>Teleostei</taxon>
        <taxon>Neoteleostei</taxon>
        <taxon>Acanthomorphata</taxon>
        <taxon>Ovalentaria</taxon>
        <taxon>Atherinomorphae</taxon>
        <taxon>Cyprinodontiformes</taxon>
        <taxon>Poeciliidae</taxon>
        <taxon>Poeciliinae</taxon>
        <taxon>Xiphophorus</taxon>
    </lineage>
</organism>
<proteinExistence type="predicted"/>
<keyword evidence="1" id="KW-0175">Coiled coil</keyword>
<protein>
    <recommendedName>
        <fullName evidence="2">DUF4795 domain-containing protein</fullName>
    </recommendedName>
</protein>
<dbReference type="InterPro" id="IPR032013">
    <property type="entry name" value="DUF4795"/>
</dbReference>
<keyword evidence="4" id="KW-1185">Reference proteome</keyword>
<sequence length="398" mass="45494">ILHPSSNLTSDLCPQLNDLRGTLEDTIVSLSSQLSSSLQQEVEKKTEEAFSSSVEVGRKLSLLFQNYEQLEDTVNLLSATGRGRTFMDSLCLCLGQSLDLVYDVQRAIQELQAECERLQEATRSLHEDNQQKQGHIEELYKTAEELQVKKADKLMVESEIKADKLALDSKVSRLQFDAATEQLTSMFHELLNKMTGQEHDWHQLVDKLSTDMECKLNRMELDSVKLQLEERWRSILKKLQTQSAPLEDDAAGIRKKLLERFQCLSCDRVIMKQTPGPIVQTLPTFPPFPAPKSARPWTMDQIRQHYRRWVRHQNKNHCQPVPHSVPATVFYQGTKVSYKQKVTDLPSLPPERPLTSGFQEADIIGRDGRIYKGRFNIGQLKSPETKLPNIVSRDGGFY</sequence>
<evidence type="ECO:0000256" key="1">
    <source>
        <dbReference type="SAM" id="Coils"/>
    </source>
</evidence>
<dbReference type="Ensembl" id="ENSXCOT00000015247.1">
    <property type="protein sequence ID" value="ENSXCOP00000015058.1"/>
    <property type="gene ID" value="ENSXCOG00000011411.1"/>
</dbReference>
<name>A0A3B5LSS3_9TELE</name>
<evidence type="ECO:0000313" key="4">
    <source>
        <dbReference type="Proteomes" id="UP000261380"/>
    </source>
</evidence>
<accession>A0A3B5LSS3</accession>